<reference evidence="17 18" key="1">
    <citation type="submission" date="2016-10" db="EMBL/GenBank/DDBJ databases">
        <authorList>
            <person name="Varghese N."/>
            <person name="Submissions S."/>
        </authorList>
    </citation>
    <scope>NUCLEOTIDE SEQUENCE [LARGE SCALE GENOMIC DNA]</scope>
    <source>
        <strain evidence="17 18">DSM 16525</strain>
    </source>
</reference>
<keyword evidence="7" id="KW-0645">Protease</keyword>
<dbReference type="Pfam" id="PF17900">
    <property type="entry name" value="Peptidase_M1_N"/>
    <property type="match status" value="1"/>
</dbReference>
<sequence length="584" mass="65733">MARPDPHSYNDSTQPETETLDWKARVDFRTRRLHAEATLTLKEASAGPLDLDTRDLEILRVVDGNGRPLPYMLAPPEPILGSRLRVELPQGVRQLTVHYRTSPTASALQWLTPSQTAGGQHPFLYSQCQAIHARSLVPLQDTPRIRIRYRASLRVPKALKAVMAASFVGREEHGVEAEEHYEMPQPVPPYLLAFAVGSLAPKELGPRSRVWAEPELLEDAAEEFSGVDDMLRAAESLFGPYDWERFDLLTMPPSFPYGGMENPRLTFLTPTLIAGDKSLVNVVAHELAHSWTGNLVTNASAEHFWLNEGFTVFAERRILEALAGKEVAALHGALGRRALEEAMHHFREHPHLTALRTHLTGVDPDEAFSQIPYEKGYLFLRALEDAVGRETFDGFLRRYLATYRFRALTTEEFIAFTERELPGALAKVDADAYLQRPGIPGGAPSPRSSRLEALLRLRGTVPSKDAVKDWTPAEWQLFLEWLPSDAPRDLFRQLDERFELTQSRNSEVLVAWLVAALRAGWEPAVARTEVFLGEVGRMKYLKPLYGVLSASREHKPLARSLFQKNAERYHPIARQGVELILSRA</sequence>
<dbReference type="GO" id="GO:0008270">
    <property type="term" value="F:zinc ion binding"/>
    <property type="evidence" value="ECO:0007669"/>
    <property type="project" value="InterPro"/>
</dbReference>
<evidence type="ECO:0000313" key="19">
    <source>
        <dbReference type="Proteomes" id="UP000321514"/>
    </source>
</evidence>
<dbReference type="Pfam" id="PF09127">
    <property type="entry name" value="Leuk-A4-hydro_C"/>
    <property type="match status" value="1"/>
</dbReference>
<evidence type="ECO:0000256" key="5">
    <source>
        <dbReference type="ARBA" id="ARBA00015611"/>
    </source>
</evidence>
<dbReference type="Pfam" id="PF01433">
    <property type="entry name" value="Peptidase_M1"/>
    <property type="match status" value="1"/>
</dbReference>
<dbReference type="InterPro" id="IPR027268">
    <property type="entry name" value="Peptidase_M4/M1_CTD_sf"/>
</dbReference>
<evidence type="ECO:0000256" key="8">
    <source>
        <dbReference type="ARBA" id="ARBA00022723"/>
    </source>
</evidence>
<dbReference type="Proteomes" id="UP000183760">
    <property type="component" value="Unassembled WGS sequence"/>
</dbReference>
<proteinExistence type="inferred from homology"/>
<dbReference type="CDD" id="cd09599">
    <property type="entry name" value="M1_LTA4H"/>
    <property type="match status" value="1"/>
</dbReference>
<evidence type="ECO:0000313" key="17">
    <source>
        <dbReference type="EMBL" id="SEU20297.1"/>
    </source>
</evidence>
<dbReference type="InterPro" id="IPR014782">
    <property type="entry name" value="Peptidase_M1_dom"/>
</dbReference>
<feature type="binding site" evidence="13">
    <location>
        <begin position="537"/>
        <end position="539"/>
    </location>
    <ligand>
        <name>a peptide</name>
        <dbReference type="ChEBI" id="CHEBI:60466"/>
    </ligand>
</feature>
<dbReference type="SUPFAM" id="SSF55486">
    <property type="entry name" value="Metalloproteases ('zincins'), catalytic domain"/>
    <property type="match status" value="1"/>
</dbReference>
<evidence type="ECO:0000256" key="7">
    <source>
        <dbReference type="ARBA" id="ARBA00022670"/>
    </source>
</evidence>
<comment type="subcellular location">
    <subcellularLocation>
        <location evidence="2">Cytoplasm</location>
    </subcellularLocation>
</comment>
<dbReference type="GO" id="GO:0006508">
    <property type="term" value="P:proteolysis"/>
    <property type="evidence" value="ECO:0007669"/>
    <property type="project" value="UniProtKB-KW"/>
</dbReference>
<dbReference type="EMBL" id="BJXR01000028">
    <property type="protein sequence ID" value="GEN08450.1"/>
    <property type="molecule type" value="Genomic_DNA"/>
</dbReference>
<dbReference type="InterPro" id="IPR045357">
    <property type="entry name" value="Aminopeptidase_N-like_N"/>
</dbReference>
<dbReference type="RefSeq" id="WP_074955937.1">
    <property type="nucleotide sequence ID" value="NZ_BJXR01000028.1"/>
</dbReference>
<dbReference type="EMBL" id="FOIB01000006">
    <property type="protein sequence ID" value="SEU20297.1"/>
    <property type="molecule type" value="Genomic_DNA"/>
</dbReference>
<feature type="binding site" evidence="14">
    <location>
        <position position="308"/>
    </location>
    <ligand>
        <name>Zn(2+)</name>
        <dbReference type="ChEBI" id="CHEBI:29105"/>
        <note>catalytic</note>
    </ligand>
</feature>
<dbReference type="InterPro" id="IPR049980">
    <property type="entry name" value="LTA4H_cat"/>
</dbReference>
<keyword evidence="8 14" id="KW-0479">Metal-binding</keyword>
<feature type="active site" description="Proton donor" evidence="12">
    <location>
        <position position="373"/>
    </location>
</feature>
<evidence type="ECO:0000313" key="18">
    <source>
        <dbReference type="Proteomes" id="UP000183760"/>
    </source>
</evidence>
<evidence type="ECO:0000256" key="10">
    <source>
        <dbReference type="ARBA" id="ARBA00022833"/>
    </source>
</evidence>
<gene>
    <name evidence="16" type="primary">pepN_3</name>
    <name evidence="16" type="ORF">MFU01_34870</name>
    <name evidence="17" type="ORF">SAMN05443572_106122</name>
</gene>
<accession>A0A511T2S9</accession>
<dbReference type="STRING" id="1334629.MFUL124B02_30700"/>
<dbReference type="InterPro" id="IPR042097">
    <property type="entry name" value="Aminopeptidase_N-like_N_sf"/>
</dbReference>
<dbReference type="InterPro" id="IPR001930">
    <property type="entry name" value="Peptidase_M1"/>
</dbReference>
<organism evidence="16 19">
    <name type="scientific">Myxococcus fulvus</name>
    <dbReference type="NCBI Taxonomy" id="33"/>
    <lineage>
        <taxon>Bacteria</taxon>
        <taxon>Pseudomonadati</taxon>
        <taxon>Myxococcota</taxon>
        <taxon>Myxococcia</taxon>
        <taxon>Myxococcales</taxon>
        <taxon>Cystobacterineae</taxon>
        <taxon>Myxococcaceae</taxon>
        <taxon>Myxococcus</taxon>
    </lineage>
</organism>
<dbReference type="PANTHER" id="PTHR45726">
    <property type="entry name" value="LEUKOTRIENE A-4 HYDROLASE"/>
    <property type="match status" value="1"/>
</dbReference>
<dbReference type="Gene3D" id="3.30.2010.30">
    <property type="match status" value="1"/>
</dbReference>
<evidence type="ECO:0000259" key="15">
    <source>
        <dbReference type="SMART" id="SM01263"/>
    </source>
</evidence>
<dbReference type="GO" id="GO:0016285">
    <property type="term" value="F:alanyl aminopeptidase activity"/>
    <property type="evidence" value="ECO:0007669"/>
    <property type="project" value="UniProtKB-EC"/>
</dbReference>
<evidence type="ECO:0000256" key="3">
    <source>
        <dbReference type="ARBA" id="ARBA00010136"/>
    </source>
</evidence>
<dbReference type="InterPro" id="IPR016024">
    <property type="entry name" value="ARM-type_fold"/>
</dbReference>
<feature type="binding site" evidence="14">
    <location>
        <position position="289"/>
    </location>
    <ligand>
        <name>Zn(2+)</name>
        <dbReference type="ChEBI" id="CHEBI:29105"/>
        <note>catalytic</note>
    </ligand>
</feature>
<dbReference type="SUPFAM" id="SSF63737">
    <property type="entry name" value="Leukotriene A4 hydrolase N-terminal domain"/>
    <property type="match status" value="1"/>
</dbReference>
<keyword evidence="10 14" id="KW-0862">Zinc</keyword>
<evidence type="ECO:0000256" key="4">
    <source>
        <dbReference type="ARBA" id="ARBA00012564"/>
    </source>
</evidence>
<dbReference type="PANTHER" id="PTHR45726:SF3">
    <property type="entry name" value="LEUKOTRIENE A-4 HYDROLASE"/>
    <property type="match status" value="1"/>
</dbReference>
<evidence type="ECO:0000256" key="1">
    <source>
        <dbReference type="ARBA" id="ARBA00000098"/>
    </source>
</evidence>
<dbReference type="GO" id="GO:0005829">
    <property type="term" value="C:cytosol"/>
    <property type="evidence" value="ECO:0007669"/>
    <property type="project" value="TreeGrafter"/>
</dbReference>
<comment type="similarity">
    <text evidence="3">Belongs to the peptidase M1 family.</text>
</comment>
<evidence type="ECO:0000256" key="12">
    <source>
        <dbReference type="PIRSR" id="PIRSR634015-1"/>
    </source>
</evidence>
<keyword evidence="9" id="KW-0378">Hydrolase</keyword>
<feature type="active site" description="Proton acceptor" evidence="12">
    <location>
        <position position="286"/>
    </location>
</feature>
<dbReference type="InterPro" id="IPR015211">
    <property type="entry name" value="Peptidase_M1_C"/>
</dbReference>
<reference evidence="16 19" key="2">
    <citation type="submission" date="2019-07" db="EMBL/GenBank/DDBJ databases">
        <title>Whole genome shotgun sequence of Myxococcus fulvus NBRC 100333.</title>
        <authorList>
            <person name="Hosoyama A."/>
            <person name="Uohara A."/>
            <person name="Ohji S."/>
            <person name="Ichikawa N."/>
        </authorList>
    </citation>
    <scope>NUCLEOTIDE SEQUENCE [LARGE SCALE GENOMIC DNA]</scope>
    <source>
        <strain evidence="16 19">NBRC 100333</strain>
    </source>
</reference>
<comment type="caution">
    <text evidence="16">The sequence shown here is derived from an EMBL/GenBank/DDBJ whole genome shotgun (WGS) entry which is preliminary data.</text>
</comment>
<dbReference type="Proteomes" id="UP000321514">
    <property type="component" value="Unassembled WGS sequence"/>
</dbReference>
<evidence type="ECO:0000256" key="9">
    <source>
        <dbReference type="ARBA" id="ARBA00022801"/>
    </source>
</evidence>
<keyword evidence="18" id="KW-1185">Reference proteome</keyword>
<dbReference type="GO" id="GO:0008237">
    <property type="term" value="F:metallopeptidase activity"/>
    <property type="evidence" value="ECO:0007669"/>
    <property type="project" value="UniProtKB-KW"/>
</dbReference>
<name>A0A511T2S9_MYXFU</name>
<dbReference type="EC" id="3.4.11.2" evidence="4"/>
<evidence type="ECO:0000256" key="14">
    <source>
        <dbReference type="PIRSR" id="PIRSR634015-3"/>
    </source>
</evidence>
<evidence type="ECO:0000256" key="2">
    <source>
        <dbReference type="ARBA" id="ARBA00004496"/>
    </source>
</evidence>
<keyword evidence="6" id="KW-0963">Cytoplasm</keyword>
<dbReference type="Gene3D" id="1.25.40.320">
    <property type="entry name" value="Peptidase M1, leukotriene A4 hydrolase/aminopeptidase C-terminal domain"/>
    <property type="match status" value="1"/>
</dbReference>
<evidence type="ECO:0000256" key="6">
    <source>
        <dbReference type="ARBA" id="ARBA00022490"/>
    </source>
</evidence>
<evidence type="ECO:0000313" key="16">
    <source>
        <dbReference type="EMBL" id="GEN08450.1"/>
    </source>
</evidence>
<dbReference type="AlphaFoldDB" id="A0A511T2S9"/>
<evidence type="ECO:0000256" key="13">
    <source>
        <dbReference type="PIRSR" id="PIRSR634015-2"/>
    </source>
</evidence>
<feature type="binding site" evidence="13">
    <location>
        <begin position="256"/>
        <end position="261"/>
    </location>
    <ligand>
        <name>a peptide</name>
        <dbReference type="ChEBI" id="CHEBI:60466"/>
    </ligand>
</feature>
<dbReference type="FunFam" id="3.30.2010.30:FF:000001">
    <property type="entry name" value="Leukotriene A(4) hydrolase"/>
    <property type="match status" value="1"/>
</dbReference>
<feature type="binding site" evidence="13">
    <location>
        <begin position="127"/>
        <end position="129"/>
    </location>
    <ligand>
        <name>a peptide</name>
        <dbReference type="ChEBI" id="CHEBI:60466"/>
    </ligand>
</feature>
<dbReference type="InterPro" id="IPR034015">
    <property type="entry name" value="M1_LTA4H"/>
</dbReference>
<dbReference type="SUPFAM" id="SSF48371">
    <property type="entry name" value="ARM repeat"/>
    <property type="match status" value="1"/>
</dbReference>
<dbReference type="InterPro" id="IPR038502">
    <property type="entry name" value="M1_LTA-4_hydro/amino_C_sf"/>
</dbReference>
<dbReference type="Gene3D" id="2.60.40.1730">
    <property type="entry name" value="tricorn interacting facor f3 domain"/>
    <property type="match status" value="1"/>
</dbReference>
<dbReference type="OrthoDB" id="9816201at2"/>
<feature type="domain" description="Peptidase M1 leukotriene A4 hydrolase/aminopeptidase C-terminal" evidence="15">
    <location>
        <begin position="424"/>
        <end position="581"/>
    </location>
</feature>
<keyword evidence="16" id="KW-0031">Aminopeptidase</keyword>
<protein>
    <recommendedName>
        <fullName evidence="5">Aminopeptidase N</fullName>
        <ecNumber evidence="4">3.4.11.2</ecNumber>
    </recommendedName>
</protein>
<comment type="catalytic activity">
    <reaction evidence="1">
        <text>Release of an N-terminal amino acid, Xaa-|-Yaa- from a peptide, amide or arylamide. Xaa is preferably Ala, but may be most amino acids including Pro (slow action). When a terminal hydrophobic residue is followed by a prolyl residue, the two may be released as an intact Xaa-Pro dipeptide.</text>
        <dbReference type="EC" id="3.4.11.2"/>
    </reaction>
</comment>
<dbReference type="SMART" id="SM01263">
    <property type="entry name" value="Leuk-A4-hydro_C"/>
    <property type="match status" value="1"/>
</dbReference>
<dbReference type="PRINTS" id="PR00756">
    <property type="entry name" value="ALADIPTASE"/>
</dbReference>
<dbReference type="Gene3D" id="1.10.390.10">
    <property type="entry name" value="Neutral Protease Domain 2"/>
    <property type="match status" value="1"/>
</dbReference>
<comment type="cofactor">
    <cofactor evidence="14">
        <name>Zn(2+)</name>
        <dbReference type="ChEBI" id="CHEBI:29105"/>
    </cofactor>
    <text evidence="14">Binds 1 zinc ion per subunit.</text>
</comment>
<feature type="binding site" evidence="14">
    <location>
        <position position="285"/>
    </location>
    <ligand>
        <name>Zn(2+)</name>
        <dbReference type="ChEBI" id="CHEBI:29105"/>
        <note>catalytic</note>
    </ligand>
</feature>
<evidence type="ECO:0000256" key="11">
    <source>
        <dbReference type="ARBA" id="ARBA00023049"/>
    </source>
</evidence>
<keyword evidence="11" id="KW-0482">Metalloprotease</keyword>